<evidence type="ECO:0000313" key="3">
    <source>
        <dbReference type="EMBL" id="KAK7061727.1"/>
    </source>
</evidence>
<organism evidence="3 4">
    <name type="scientific">Favolaschia claudopus</name>
    <dbReference type="NCBI Taxonomy" id="2862362"/>
    <lineage>
        <taxon>Eukaryota</taxon>
        <taxon>Fungi</taxon>
        <taxon>Dikarya</taxon>
        <taxon>Basidiomycota</taxon>
        <taxon>Agaricomycotina</taxon>
        <taxon>Agaricomycetes</taxon>
        <taxon>Agaricomycetidae</taxon>
        <taxon>Agaricales</taxon>
        <taxon>Marasmiineae</taxon>
        <taxon>Mycenaceae</taxon>
        <taxon>Favolaschia</taxon>
    </lineage>
</organism>
<keyword evidence="2" id="KW-1133">Transmembrane helix</keyword>
<evidence type="ECO:0000313" key="4">
    <source>
        <dbReference type="Proteomes" id="UP001362999"/>
    </source>
</evidence>
<accession>A0AAW0EDH3</accession>
<dbReference type="Proteomes" id="UP001362999">
    <property type="component" value="Unassembled WGS sequence"/>
</dbReference>
<feature type="transmembrane region" description="Helical" evidence="2">
    <location>
        <begin position="79"/>
        <end position="97"/>
    </location>
</feature>
<name>A0AAW0EDH3_9AGAR</name>
<dbReference type="AlphaFoldDB" id="A0AAW0EDH3"/>
<evidence type="ECO:0000256" key="2">
    <source>
        <dbReference type="SAM" id="Phobius"/>
    </source>
</evidence>
<feature type="compositionally biased region" description="Basic residues" evidence="1">
    <location>
        <begin position="225"/>
        <end position="241"/>
    </location>
</feature>
<feature type="transmembrane region" description="Helical" evidence="2">
    <location>
        <begin position="132"/>
        <end position="160"/>
    </location>
</feature>
<keyword evidence="2" id="KW-0812">Transmembrane</keyword>
<dbReference type="EMBL" id="JAWWNJ010000002">
    <property type="protein sequence ID" value="KAK7061727.1"/>
    <property type="molecule type" value="Genomic_DNA"/>
</dbReference>
<feature type="region of interest" description="Disordered" evidence="1">
    <location>
        <begin position="183"/>
        <end position="281"/>
    </location>
</feature>
<keyword evidence="2" id="KW-0472">Membrane</keyword>
<feature type="transmembrane region" description="Helical" evidence="2">
    <location>
        <begin position="45"/>
        <end position="67"/>
    </location>
</feature>
<sequence length="281" mass="30755">MPSLFLILRACLYGAVFIATLICLGMAGHFQSVLASSDLTRFVPFALFVCSIGLLVILCLLGCSFFLRERSPISTRHELACLGILGVLWLALGLFLSTSDSQSADVECFASDSSSVVLDESTADFQTEQYHAMYHVLMAFSLINAVLVLFAFAALLTLAIRRHLDGDYHMWYGPVTAGMVNNYGKTPLTQQSRRSRSKSAKPSILPTVMTEKLTEKPSRAARPSTGRHKSHQSSHSRRAQRSHPVADRYARQHGGSGQSSLIGSNEFDAGGMVNPNRRPSK</sequence>
<comment type="caution">
    <text evidence="3">The sequence shown here is derived from an EMBL/GenBank/DDBJ whole genome shotgun (WGS) entry which is preliminary data.</text>
</comment>
<protein>
    <submittedName>
        <fullName evidence="3">Ubiquitin-CONJUGAT-2 domain-containing protein</fullName>
    </submittedName>
</protein>
<keyword evidence="4" id="KW-1185">Reference proteome</keyword>
<evidence type="ECO:0000256" key="1">
    <source>
        <dbReference type="SAM" id="MobiDB-lite"/>
    </source>
</evidence>
<gene>
    <name evidence="3" type="ORF">R3P38DRAFT_2831192</name>
</gene>
<reference evidence="3 4" key="1">
    <citation type="journal article" date="2024" name="J Genomics">
        <title>Draft genome sequencing and assembly of Favolaschia claudopus CIRM-BRFM 2984 isolated from oak limbs.</title>
        <authorList>
            <person name="Navarro D."/>
            <person name="Drula E."/>
            <person name="Chaduli D."/>
            <person name="Cazenave R."/>
            <person name="Ahrendt S."/>
            <person name="Wang J."/>
            <person name="Lipzen A."/>
            <person name="Daum C."/>
            <person name="Barry K."/>
            <person name="Grigoriev I.V."/>
            <person name="Favel A."/>
            <person name="Rosso M.N."/>
            <person name="Martin F."/>
        </authorList>
    </citation>
    <scope>NUCLEOTIDE SEQUENCE [LARGE SCALE GENOMIC DNA]</scope>
    <source>
        <strain evidence="3 4">CIRM-BRFM 2984</strain>
    </source>
</reference>
<proteinExistence type="predicted"/>